<dbReference type="Proteomes" id="UP000291933">
    <property type="component" value="Unassembled WGS sequence"/>
</dbReference>
<comment type="caution">
    <text evidence="2">The sequence shown here is derived from an EMBL/GenBank/DDBJ whole genome shotgun (WGS) entry which is preliminary data.</text>
</comment>
<accession>A0A4Q9KIK0</accession>
<feature type="transmembrane region" description="Helical" evidence="1">
    <location>
        <begin position="37"/>
        <end position="56"/>
    </location>
</feature>
<gene>
    <name evidence="2" type="ORF">ET996_11595</name>
</gene>
<evidence type="ECO:0000313" key="2">
    <source>
        <dbReference type="EMBL" id="TBT94198.1"/>
    </source>
</evidence>
<keyword evidence="1" id="KW-1133">Transmembrane helix</keyword>
<keyword evidence="3" id="KW-1185">Reference proteome</keyword>
<proteinExistence type="predicted"/>
<evidence type="ECO:0000256" key="1">
    <source>
        <dbReference type="SAM" id="Phobius"/>
    </source>
</evidence>
<organism evidence="2 3">
    <name type="scientific">Propioniciclava tarda</name>
    <dbReference type="NCBI Taxonomy" id="433330"/>
    <lineage>
        <taxon>Bacteria</taxon>
        <taxon>Bacillati</taxon>
        <taxon>Actinomycetota</taxon>
        <taxon>Actinomycetes</taxon>
        <taxon>Propionibacteriales</taxon>
        <taxon>Propionibacteriaceae</taxon>
        <taxon>Propioniciclava</taxon>
    </lineage>
</organism>
<keyword evidence="1" id="KW-0472">Membrane</keyword>
<dbReference type="EMBL" id="SDMR01000016">
    <property type="protein sequence ID" value="TBT94198.1"/>
    <property type="molecule type" value="Genomic_DNA"/>
</dbReference>
<dbReference type="RefSeq" id="WP_131172724.1">
    <property type="nucleotide sequence ID" value="NZ_FXTL01000016.1"/>
</dbReference>
<feature type="transmembrane region" description="Helical" evidence="1">
    <location>
        <begin position="68"/>
        <end position="97"/>
    </location>
</feature>
<evidence type="ECO:0000313" key="3">
    <source>
        <dbReference type="Proteomes" id="UP000291933"/>
    </source>
</evidence>
<dbReference type="AlphaFoldDB" id="A0A4Q9KIK0"/>
<dbReference type="InterPro" id="IPR008407">
    <property type="entry name" value="Brnchd-chn_aa_trnsp_AzlD"/>
</dbReference>
<name>A0A4Q9KIK0_PROTD</name>
<reference evidence="2 3" key="1">
    <citation type="submission" date="2019-01" db="EMBL/GenBank/DDBJ databases">
        <title>Lactibacter flavus gen. nov., sp. nov., a novel bacterium of the family Propionibacteriaceae isolated from raw milk and dairy products.</title>
        <authorList>
            <person name="Huptas C."/>
            <person name="Wenning M."/>
            <person name="Breitenwieser F."/>
            <person name="Doll E."/>
            <person name="Von Neubeck M."/>
            <person name="Busse H.-J."/>
            <person name="Scherer S."/>
        </authorList>
    </citation>
    <scope>NUCLEOTIDE SEQUENCE [LARGE SCALE GENOMIC DNA]</scope>
    <source>
        <strain evidence="2 3">DSM 22130</strain>
    </source>
</reference>
<dbReference type="Pfam" id="PF05437">
    <property type="entry name" value="AzlD"/>
    <property type="match status" value="1"/>
</dbReference>
<protein>
    <submittedName>
        <fullName evidence="2">AzlD domain-containing protein</fullName>
    </submittedName>
</protein>
<dbReference type="OrthoDB" id="3733498at2"/>
<sequence>MTAWLWVLGACLISFLIKLAGYLAPDSLVDSPMMRRASASITVGLLTSLVVTNAFASGQRLELDARVAALVAAIIALKLKAPYIVVVLVGALVAGLARMAGMP</sequence>
<feature type="transmembrane region" description="Helical" evidence="1">
    <location>
        <begin position="6"/>
        <end position="25"/>
    </location>
</feature>
<keyword evidence="1" id="KW-0812">Transmembrane</keyword>